<dbReference type="AlphaFoldDB" id="A0A2A9N975"/>
<reference evidence="2 3" key="1">
    <citation type="submission" date="2014-02" db="EMBL/GenBank/DDBJ databases">
        <title>Transposable element dynamics among asymbiotic and ectomycorrhizal Amanita fungi.</title>
        <authorList>
            <consortium name="DOE Joint Genome Institute"/>
            <person name="Hess J."/>
            <person name="Skrede I."/>
            <person name="Wolfe B."/>
            <person name="LaButti K."/>
            <person name="Ohm R.A."/>
            <person name="Grigoriev I.V."/>
            <person name="Pringle A."/>
        </authorList>
    </citation>
    <scope>NUCLEOTIDE SEQUENCE [LARGE SCALE GENOMIC DNA]</scope>
    <source>
        <strain evidence="2 3">SKay4041</strain>
    </source>
</reference>
<dbReference type="EMBL" id="KZ302293">
    <property type="protein sequence ID" value="PFH45774.1"/>
    <property type="molecule type" value="Genomic_DNA"/>
</dbReference>
<evidence type="ECO:0000256" key="1">
    <source>
        <dbReference type="SAM" id="MobiDB-lite"/>
    </source>
</evidence>
<evidence type="ECO:0008006" key="4">
    <source>
        <dbReference type="Google" id="ProtNLM"/>
    </source>
</evidence>
<feature type="compositionally biased region" description="Polar residues" evidence="1">
    <location>
        <begin position="108"/>
        <end position="119"/>
    </location>
</feature>
<gene>
    <name evidence="2" type="ORF">AMATHDRAFT_8678</name>
</gene>
<sequence>MSLTQAAQQANQANWSSQQVNQQYTTQVPVGLPLILEEQHTQSPPITHLALERQVWEIFCEEAGLSPDSDKPLTDEQEAYWQQIRRQYITTRSPTPDEGSLHSDRGSQNETSNLESVYSETRAPEDNPEQPSSPEDIDWLSDELQRLNMEQQAAAVAEAQAKQYRRIVQDPGEYNGDKSKFRKWHLNMKSLLKGYHNLNDNQKILIFLSQMKGGEAELWANIKHTEVNGTTPMSFTTFKAELTTCFKDKLAQKRARNLPHIEAEALQEEAYFFLKRGLNDSVI</sequence>
<evidence type="ECO:0000313" key="2">
    <source>
        <dbReference type="EMBL" id="PFH45774.1"/>
    </source>
</evidence>
<keyword evidence="3" id="KW-1185">Reference proteome</keyword>
<dbReference type="Proteomes" id="UP000242287">
    <property type="component" value="Unassembled WGS sequence"/>
</dbReference>
<protein>
    <recommendedName>
        <fullName evidence="4">Retrotransposon gag domain-containing protein</fullName>
    </recommendedName>
</protein>
<proteinExistence type="predicted"/>
<name>A0A2A9N975_9AGAR</name>
<organism evidence="2 3">
    <name type="scientific">Amanita thiersii Skay4041</name>
    <dbReference type="NCBI Taxonomy" id="703135"/>
    <lineage>
        <taxon>Eukaryota</taxon>
        <taxon>Fungi</taxon>
        <taxon>Dikarya</taxon>
        <taxon>Basidiomycota</taxon>
        <taxon>Agaricomycotina</taxon>
        <taxon>Agaricomycetes</taxon>
        <taxon>Agaricomycetidae</taxon>
        <taxon>Agaricales</taxon>
        <taxon>Pluteineae</taxon>
        <taxon>Amanitaceae</taxon>
        <taxon>Amanita</taxon>
    </lineage>
</organism>
<accession>A0A2A9N975</accession>
<evidence type="ECO:0000313" key="3">
    <source>
        <dbReference type="Proteomes" id="UP000242287"/>
    </source>
</evidence>
<feature type="region of interest" description="Disordered" evidence="1">
    <location>
        <begin position="92"/>
        <end position="137"/>
    </location>
</feature>